<evidence type="ECO:0000313" key="2">
    <source>
        <dbReference type="Proteomes" id="UP000029981"/>
    </source>
</evidence>
<keyword evidence="2" id="KW-1185">Reference proteome</keyword>
<protein>
    <submittedName>
        <fullName evidence="1">Uncharacterized protein</fullName>
    </submittedName>
</protein>
<reference evidence="1 2" key="1">
    <citation type="journal article" date="2009" name="Nat. Genet.">
        <title>The genome of the cucumber, Cucumis sativus L.</title>
        <authorList>
            <person name="Huang S."/>
            <person name="Li R."/>
            <person name="Zhang Z."/>
            <person name="Li L."/>
            <person name="Gu X."/>
            <person name="Fan W."/>
            <person name="Lucas W.J."/>
            <person name="Wang X."/>
            <person name="Xie B."/>
            <person name="Ni P."/>
            <person name="Ren Y."/>
            <person name="Zhu H."/>
            <person name="Li J."/>
            <person name="Lin K."/>
            <person name="Jin W."/>
            <person name="Fei Z."/>
            <person name="Li G."/>
            <person name="Staub J."/>
            <person name="Kilian A."/>
            <person name="van der Vossen E.A."/>
            <person name="Wu Y."/>
            <person name="Guo J."/>
            <person name="He J."/>
            <person name="Jia Z."/>
            <person name="Ren Y."/>
            <person name="Tian G."/>
            <person name="Lu Y."/>
            <person name="Ruan J."/>
            <person name="Qian W."/>
            <person name="Wang M."/>
            <person name="Huang Q."/>
            <person name="Li B."/>
            <person name="Xuan Z."/>
            <person name="Cao J."/>
            <person name="Asan"/>
            <person name="Wu Z."/>
            <person name="Zhang J."/>
            <person name="Cai Q."/>
            <person name="Bai Y."/>
            <person name="Zhao B."/>
            <person name="Han Y."/>
            <person name="Li Y."/>
            <person name="Li X."/>
            <person name="Wang S."/>
            <person name="Shi Q."/>
            <person name="Liu S."/>
            <person name="Cho W.K."/>
            <person name="Kim J.Y."/>
            <person name="Xu Y."/>
            <person name="Heller-Uszynska K."/>
            <person name="Miao H."/>
            <person name="Cheng Z."/>
            <person name="Zhang S."/>
            <person name="Wu J."/>
            <person name="Yang Y."/>
            <person name="Kang H."/>
            <person name="Li M."/>
            <person name="Liang H."/>
            <person name="Ren X."/>
            <person name="Shi Z."/>
            <person name="Wen M."/>
            <person name="Jian M."/>
            <person name="Yang H."/>
            <person name="Zhang G."/>
            <person name="Yang Z."/>
            <person name="Chen R."/>
            <person name="Liu S."/>
            <person name="Li J."/>
            <person name="Ma L."/>
            <person name="Liu H."/>
            <person name="Zhou Y."/>
            <person name="Zhao J."/>
            <person name="Fang X."/>
            <person name="Li G."/>
            <person name="Fang L."/>
            <person name="Li Y."/>
            <person name="Liu D."/>
            <person name="Zheng H."/>
            <person name="Zhang Y."/>
            <person name="Qin N."/>
            <person name="Li Z."/>
            <person name="Yang G."/>
            <person name="Yang S."/>
            <person name="Bolund L."/>
            <person name="Kristiansen K."/>
            <person name="Zheng H."/>
            <person name="Li S."/>
            <person name="Zhang X."/>
            <person name="Yang H."/>
            <person name="Wang J."/>
            <person name="Sun R."/>
            <person name="Zhang B."/>
            <person name="Jiang S."/>
            <person name="Wang J."/>
            <person name="Du Y."/>
            <person name="Li S."/>
        </authorList>
    </citation>
    <scope>NUCLEOTIDE SEQUENCE [LARGE SCALE GENOMIC DNA]</scope>
    <source>
        <strain evidence="2">cv. 9930</strain>
    </source>
</reference>
<dbReference type="AlphaFoldDB" id="A0A0A0L9B7"/>
<dbReference type="Proteomes" id="UP000029981">
    <property type="component" value="Chromosome 3"/>
</dbReference>
<reference evidence="1 2" key="2">
    <citation type="journal article" date="2009" name="PLoS ONE">
        <title>An integrated genetic and cytogenetic map of the cucumber genome.</title>
        <authorList>
            <person name="Ren Y."/>
            <person name="Zhang Z."/>
            <person name="Liu J."/>
            <person name="Staub J.E."/>
            <person name="Han Y."/>
            <person name="Cheng Z."/>
            <person name="Li X."/>
            <person name="Lu J."/>
            <person name="Miao H."/>
            <person name="Kang H."/>
            <person name="Xie B."/>
            <person name="Gu X."/>
            <person name="Wang X."/>
            <person name="Du Y."/>
            <person name="Jin W."/>
            <person name="Huang S."/>
        </authorList>
    </citation>
    <scope>NUCLEOTIDE SEQUENCE [LARGE SCALE GENOMIC DNA]</scope>
    <source>
        <strain evidence="2">cv. 9930</strain>
    </source>
</reference>
<dbReference type="EMBL" id="CM002924">
    <property type="protein sequence ID" value="KGN57559.1"/>
    <property type="molecule type" value="Genomic_DNA"/>
</dbReference>
<dbReference type="Gramene" id="KGN57559">
    <property type="protein sequence ID" value="KGN57559"/>
    <property type="gene ID" value="Csa_3G213505"/>
</dbReference>
<proteinExistence type="predicted"/>
<organism evidence="1 2">
    <name type="scientific">Cucumis sativus</name>
    <name type="common">Cucumber</name>
    <dbReference type="NCBI Taxonomy" id="3659"/>
    <lineage>
        <taxon>Eukaryota</taxon>
        <taxon>Viridiplantae</taxon>
        <taxon>Streptophyta</taxon>
        <taxon>Embryophyta</taxon>
        <taxon>Tracheophyta</taxon>
        <taxon>Spermatophyta</taxon>
        <taxon>Magnoliopsida</taxon>
        <taxon>eudicotyledons</taxon>
        <taxon>Gunneridae</taxon>
        <taxon>Pentapetalae</taxon>
        <taxon>rosids</taxon>
        <taxon>fabids</taxon>
        <taxon>Cucurbitales</taxon>
        <taxon>Cucurbitaceae</taxon>
        <taxon>Benincaseae</taxon>
        <taxon>Cucumis</taxon>
    </lineage>
</organism>
<accession>A0A0A0L9B7</accession>
<reference evidence="1 2" key="4">
    <citation type="journal article" date="2011" name="BMC Genomics">
        <title>RNA-Seq improves annotation of protein-coding genes in the cucumber genome.</title>
        <authorList>
            <person name="Li Z."/>
            <person name="Zhang Z."/>
            <person name="Yan P."/>
            <person name="Huang S."/>
            <person name="Fei Z."/>
            <person name="Lin K."/>
        </authorList>
    </citation>
    <scope>NUCLEOTIDE SEQUENCE [LARGE SCALE GENOMIC DNA]</scope>
    <source>
        <strain evidence="2">cv. 9930</strain>
    </source>
</reference>
<name>A0A0A0L9B7_CUCSA</name>
<gene>
    <name evidence="1" type="ORF">Csa_3G213505</name>
</gene>
<reference evidence="1 2" key="3">
    <citation type="journal article" date="2010" name="BMC Genomics">
        <title>Transcriptome sequencing and comparative analysis of cucumber flowers with different sex types.</title>
        <authorList>
            <person name="Guo S."/>
            <person name="Zheng Y."/>
            <person name="Joung J.G."/>
            <person name="Liu S."/>
            <person name="Zhang Z."/>
            <person name="Crasta O.R."/>
            <person name="Sobral B.W."/>
            <person name="Xu Y."/>
            <person name="Huang S."/>
            <person name="Fei Z."/>
        </authorList>
    </citation>
    <scope>NUCLEOTIDE SEQUENCE [LARGE SCALE GENOMIC DNA]</scope>
    <source>
        <strain evidence="2">cv. 9930</strain>
    </source>
</reference>
<evidence type="ECO:0000313" key="1">
    <source>
        <dbReference type="EMBL" id="KGN57559.1"/>
    </source>
</evidence>
<sequence length="96" mass="10948">MMPKRIKSITNKDEIIAPKSSQLFRPRAFETDSGGKRSNMVRSMDFLSLVQQCHNEDGKLKPALHRVAIVRIVSIIDSPEKDARKNQAHISYSHMD</sequence>